<evidence type="ECO:0000313" key="11">
    <source>
        <dbReference type="EMBL" id="BAW35441.1"/>
    </source>
</evidence>
<protein>
    <submittedName>
        <fullName evidence="11">Aspartic protease</fullName>
    </submittedName>
</protein>
<dbReference type="InterPro" id="IPR032861">
    <property type="entry name" value="TAXi_N"/>
</dbReference>
<sequence>MATPVSSISITFSFLFSVFLVSLSLLCSAKYGGALGGGEASQAQSHHHTLHITSLSPSSVCSSSTKENSKKGSLKVVHKHGPCARHPDSFSPPTATQVLTRDQSRVNSIQYRLSFNPNRNTLRGSKVTLPAISGSSLGTGNYIVTIGLGSPKRSLSLVFDTGSDLTWTQCQPCAVSCYQQQDPTFDPSKSTTYKNVSCNTASCSQLTSATGNSPRCSGTTCVYGIQYGDSSFSVGFFGTDTLTLTPSDVFSNFFFGCGQNNQGLFSGFDGLLGLGRDPLSFVSQTASKYGKYFSYCLPTPSSSSGYLKFGKHGGSTGSLQFTPLLTSSQGATFYSLGVTAIKVAGNTLSISPSVFSTAGTIIDSGTVITRLPPAAYTALRTAFRQQMTRYPLTKAMSILDTCYDLSKYSTVTIPTIDFVFGGNVNVPIDSSGILYAGSSSQVCLAFAGNSDATSVGIFGNVQQQTLQVVYDVTGGKLGFGTRGCS</sequence>
<dbReference type="InterPro" id="IPR033121">
    <property type="entry name" value="PEPTIDASE_A1"/>
</dbReference>
<dbReference type="PROSITE" id="PS51767">
    <property type="entry name" value="PEPTIDASE_A1"/>
    <property type="match status" value="1"/>
</dbReference>
<dbReference type="GO" id="GO:0006508">
    <property type="term" value="P:proteolysis"/>
    <property type="evidence" value="ECO:0007669"/>
    <property type="project" value="UniProtKB-KW"/>
</dbReference>
<dbReference type="SMR" id="A0A1L7NZU7"/>
<accession>A0A1L7NZU7</accession>
<keyword evidence="4 8" id="KW-0064">Aspartyl protease</keyword>
<feature type="active site" evidence="7">
    <location>
        <position position="160"/>
    </location>
</feature>
<keyword evidence="3 9" id="KW-0732">Signal</keyword>
<proteinExistence type="evidence at transcript level"/>
<dbReference type="GO" id="GO:0004190">
    <property type="term" value="F:aspartic-type endopeptidase activity"/>
    <property type="evidence" value="ECO:0007669"/>
    <property type="project" value="UniProtKB-KW"/>
</dbReference>
<name>A0A1L7NZU7_SARPR</name>
<evidence type="ECO:0000256" key="4">
    <source>
        <dbReference type="ARBA" id="ARBA00022750"/>
    </source>
</evidence>
<dbReference type="PANTHER" id="PTHR13683">
    <property type="entry name" value="ASPARTYL PROTEASES"/>
    <property type="match status" value="1"/>
</dbReference>
<comment type="similarity">
    <text evidence="1 8">Belongs to the peptidase A1 family.</text>
</comment>
<dbReference type="Pfam" id="PF14543">
    <property type="entry name" value="TAXi_N"/>
    <property type="match status" value="1"/>
</dbReference>
<dbReference type="InterPro" id="IPR001969">
    <property type="entry name" value="Aspartic_peptidase_AS"/>
</dbReference>
<evidence type="ECO:0000256" key="6">
    <source>
        <dbReference type="ARBA" id="ARBA00023157"/>
    </source>
</evidence>
<evidence type="ECO:0000256" key="8">
    <source>
        <dbReference type="RuleBase" id="RU000454"/>
    </source>
</evidence>
<dbReference type="AlphaFoldDB" id="A0A1L7NZU7"/>
<dbReference type="Pfam" id="PF14541">
    <property type="entry name" value="TAXi_C"/>
    <property type="match status" value="1"/>
</dbReference>
<feature type="signal peptide" evidence="9">
    <location>
        <begin position="1"/>
        <end position="29"/>
    </location>
</feature>
<dbReference type="CDD" id="cd05472">
    <property type="entry name" value="cnd41_like"/>
    <property type="match status" value="1"/>
</dbReference>
<dbReference type="SUPFAM" id="SSF50630">
    <property type="entry name" value="Acid proteases"/>
    <property type="match status" value="1"/>
</dbReference>
<organism evidence="11">
    <name type="scientific">Sarracenia purpurea subsp. venosa</name>
    <dbReference type="NCBI Taxonomy" id="1202732"/>
    <lineage>
        <taxon>Eukaryota</taxon>
        <taxon>Viridiplantae</taxon>
        <taxon>Streptophyta</taxon>
        <taxon>Embryophyta</taxon>
        <taxon>Tracheophyta</taxon>
        <taxon>Spermatophyta</taxon>
        <taxon>Magnoliopsida</taxon>
        <taxon>eudicotyledons</taxon>
        <taxon>Gunneridae</taxon>
        <taxon>Pentapetalae</taxon>
        <taxon>asterids</taxon>
        <taxon>Ericales</taxon>
        <taxon>Sarraceniaceae</taxon>
        <taxon>Sarracenia</taxon>
    </lineage>
</organism>
<dbReference type="FunFam" id="2.40.70.10:FF:000013">
    <property type="entry name" value="Aspartyl protease AED1"/>
    <property type="match status" value="1"/>
</dbReference>
<evidence type="ECO:0000259" key="10">
    <source>
        <dbReference type="PROSITE" id="PS51767"/>
    </source>
</evidence>
<feature type="domain" description="Peptidase A1" evidence="10">
    <location>
        <begin position="142"/>
        <end position="480"/>
    </location>
</feature>
<evidence type="ECO:0000256" key="3">
    <source>
        <dbReference type="ARBA" id="ARBA00022729"/>
    </source>
</evidence>
<keyword evidence="5 8" id="KW-0378">Hydrolase</keyword>
<dbReference type="PRINTS" id="PR00792">
    <property type="entry name" value="PEPSIN"/>
</dbReference>
<evidence type="ECO:0000256" key="9">
    <source>
        <dbReference type="SAM" id="SignalP"/>
    </source>
</evidence>
<reference evidence="11" key="1">
    <citation type="submission" date="2016-03" db="EMBL/GenBank/DDBJ databases">
        <title>Digestive enzymes of carnivorous plants.</title>
        <authorList>
            <person name="Fukushima K."/>
            <person name="Hasebe M."/>
        </authorList>
    </citation>
    <scope>NUCLEOTIDE SEQUENCE</scope>
</reference>
<dbReference type="InterPro" id="IPR001461">
    <property type="entry name" value="Aspartic_peptidase_A1"/>
</dbReference>
<keyword evidence="2 8" id="KW-0645">Protease</keyword>
<dbReference type="PANTHER" id="PTHR13683:SF750">
    <property type="entry name" value="ASPARTYL PROTEASE AED1"/>
    <property type="match status" value="1"/>
</dbReference>
<evidence type="ECO:0000256" key="1">
    <source>
        <dbReference type="ARBA" id="ARBA00007447"/>
    </source>
</evidence>
<dbReference type="PROSITE" id="PS00141">
    <property type="entry name" value="ASP_PROTEASE"/>
    <property type="match status" value="1"/>
</dbReference>
<dbReference type="InterPro" id="IPR032799">
    <property type="entry name" value="TAXi_C"/>
</dbReference>
<evidence type="ECO:0000256" key="2">
    <source>
        <dbReference type="ARBA" id="ARBA00022670"/>
    </source>
</evidence>
<dbReference type="FunFam" id="2.40.70.10:FF:000021">
    <property type="entry name" value="Aspartyl protease AED1"/>
    <property type="match status" value="1"/>
</dbReference>
<feature type="chain" id="PRO_5012431050" evidence="9">
    <location>
        <begin position="30"/>
        <end position="485"/>
    </location>
</feature>
<feature type="active site" evidence="7">
    <location>
        <position position="363"/>
    </location>
</feature>
<evidence type="ECO:0000256" key="7">
    <source>
        <dbReference type="PIRSR" id="PIRSR601461-1"/>
    </source>
</evidence>
<dbReference type="InterPro" id="IPR033873">
    <property type="entry name" value="CND41-like"/>
</dbReference>
<evidence type="ECO:0000256" key="5">
    <source>
        <dbReference type="ARBA" id="ARBA00022801"/>
    </source>
</evidence>
<dbReference type="InterPro" id="IPR021109">
    <property type="entry name" value="Peptidase_aspartic_dom_sf"/>
</dbReference>
<dbReference type="Gene3D" id="2.40.70.10">
    <property type="entry name" value="Acid Proteases"/>
    <property type="match status" value="2"/>
</dbReference>
<keyword evidence="6" id="KW-1015">Disulfide bond</keyword>
<dbReference type="EMBL" id="LC129258">
    <property type="protein sequence ID" value="BAW35441.1"/>
    <property type="molecule type" value="mRNA"/>
</dbReference>